<dbReference type="GO" id="GO:0060090">
    <property type="term" value="F:molecular adaptor activity"/>
    <property type="evidence" value="ECO:0007669"/>
    <property type="project" value="TreeGrafter"/>
</dbReference>
<evidence type="ECO:0000256" key="2">
    <source>
        <dbReference type="SAM" id="MobiDB-lite"/>
    </source>
</evidence>
<comment type="similarity">
    <text evidence="1">Belongs to the SAPAP family.</text>
</comment>
<evidence type="ECO:0000256" key="1">
    <source>
        <dbReference type="ARBA" id="ARBA00008839"/>
    </source>
</evidence>
<feature type="region of interest" description="Disordered" evidence="2">
    <location>
        <begin position="511"/>
        <end position="559"/>
    </location>
</feature>
<dbReference type="GO" id="GO:0023052">
    <property type="term" value="P:signaling"/>
    <property type="evidence" value="ECO:0007669"/>
    <property type="project" value="InterPro"/>
</dbReference>
<evidence type="ECO:0008006" key="5">
    <source>
        <dbReference type="Google" id="ProtNLM"/>
    </source>
</evidence>
<keyword evidence="4" id="KW-1185">Reference proteome</keyword>
<dbReference type="EMBL" id="CAKOFQ010006778">
    <property type="protein sequence ID" value="CAH1970808.1"/>
    <property type="molecule type" value="Genomic_DNA"/>
</dbReference>
<sequence>MGKKRRLNKFISKWLKSELPDDRSPAVLLLAVTRLPSTPVPSRRRLQDKTNTRRPSCERIEHKPDQSDRMGQTRDVQSEDLLQDGVRSSADAEQKCATSEKIQHRETKCSYNNNLLNGGIKQEQVEELHIVQEKEISHKKDLHIKNIHNFLFEPECNSLAKEPASGKPTFSRCVGEKKSYQSLQRSDSQMSRSVGRVVRKNSNKLLRRNSSRRSEVKMLQVKPSTGGDITSAKCPATDASDLSSSASAFDMDAMERSVDSIGTCSLDANASADLSNADWSDTTSVVTLRSVSLASPSASDYHNNHHLPSYLSLACTVSGYSPTTNYDPVRLARSRDASPLRIDCGGVGDLTSAHQRPTGPTYSVHNNLLSPPNLVPLPPTANTATTTSCLKGDKMENATTALAAHHHGEFYASKTVSFVSGKETRFSSAFSHDSVDSCIENGHHAIQRKMVSFESKNITSCNGQARCTSETALKQEYTNGNETKSFIQQRVERLYGPGALAQGFFVSKRQKSRLSESEESNHNNNESDRHSKSLTDKSFNEEGEEPVIKQSTSTPTLPVLRHLRPEFRAQLPIISPKKTEGHLQKSVTIPKLKDEVNMNGHDKSKKPDDIISCPEPTNGHVESYANEVVKDGHYFLKILNDQTSRLLVLADKIEKDILGCELPEEIVGKVRSATGKARLLVSQKMQQFRGLCTNNINQSVGEAFPTTNEDLQGFWDMVMLQVDQVDALFAEIYALRANNWKEPEKDKALKNGAVKTKKAVAVRPKTTAGNDETRKQREAQRKKMIEDRRKAMKAQKNATNGSIEIFVPESS</sequence>
<dbReference type="GO" id="GO:0098978">
    <property type="term" value="C:glutamatergic synapse"/>
    <property type="evidence" value="ECO:0007669"/>
    <property type="project" value="TreeGrafter"/>
</dbReference>
<protein>
    <recommendedName>
        <fullName evidence="5">Disks large-associated protein 4</fullName>
    </recommendedName>
</protein>
<gene>
    <name evidence="3" type="ORF">ACAOBT_LOCUS9111</name>
</gene>
<feature type="region of interest" description="Disordered" evidence="2">
    <location>
        <begin position="36"/>
        <end position="74"/>
    </location>
</feature>
<feature type="compositionally biased region" description="Basic and acidic residues" evidence="2">
    <location>
        <begin position="771"/>
        <end position="784"/>
    </location>
</feature>
<comment type="caution">
    <text evidence="3">The sequence shown here is derived from an EMBL/GenBank/DDBJ whole genome shotgun (WGS) entry which is preliminary data.</text>
</comment>
<dbReference type="Proteomes" id="UP001152888">
    <property type="component" value="Unassembled WGS sequence"/>
</dbReference>
<feature type="region of interest" description="Disordered" evidence="2">
    <location>
        <begin position="755"/>
        <end position="784"/>
    </location>
</feature>
<dbReference type="Pfam" id="PF03359">
    <property type="entry name" value="GKAP"/>
    <property type="match status" value="1"/>
</dbReference>
<dbReference type="OrthoDB" id="10036956at2759"/>
<dbReference type="PANTHER" id="PTHR12353:SF31">
    <property type="entry name" value="LD44824P"/>
    <property type="match status" value="1"/>
</dbReference>
<dbReference type="AlphaFoldDB" id="A0A9P0KC86"/>
<accession>A0A9P0KC86</accession>
<evidence type="ECO:0000313" key="3">
    <source>
        <dbReference type="EMBL" id="CAH1970808.1"/>
    </source>
</evidence>
<feature type="compositionally biased region" description="Basic and acidic residues" evidence="2">
    <location>
        <begin position="45"/>
        <end position="72"/>
    </location>
</feature>
<dbReference type="GO" id="GO:0099572">
    <property type="term" value="C:postsynaptic specialization"/>
    <property type="evidence" value="ECO:0007669"/>
    <property type="project" value="TreeGrafter"/>
</dbReference>
<feature type="compositionally biased region" description="Basic and acidic residues" evidence="2">
    <location>
        <begin position="513"/>
        <end position="540"/>
    </location>
</feature>
<feature type="region of interest" description="Disordered" evidence="2">
    <location>
        <begin position="219"/>
        <end position="243"/>
    </location>
</feature>
<dbReference type="InterPro" id="IPR005026">
    <property type="entry name" value="SAPAP"/>
</dbReference>
<organism evidence="3 4">
    <name type="scientific">Acanthoscelides obtectus</name>
    <name type="common">Bean weevil</name>
    <name type="synonym">Bruchus obtectus</name>
    <dbReference type="NCBI Taxonomy" id="200917"/>
    <lineage>
        <taxon>Eukaryota</taxon>
        <taxon>Metazoa</taxon>
        <taxon>Ecdysozoa</taxon>
        <taxon>Arthropoda</taxon>
        <taxon>Hexapoda</taxon>
        <taxon>Insecta</taxon>
        <taxon>Pterygota</taxon>
        <taxon>Neoptera</taxon>
        <taxon>Endopterygota</taxon>
        <taxon>Coleoptera</taxon>
        <taxon>Polyphaga</taxon>
        <taxon>Cucujiformia</taxon>
        <taxon>Chrysomeloidea</taxon>
        <taxon>Chrysomelidae</taxon>
        <taxon>Bruchinae</taxon>
        <taxon>Bruchini</taxon>
        <taxon>Acanthoscelides</taxon>
    </lineage>
</organism>
<evidence type="ECO:0000313" key="4">
    <source>
        <dbReference type="Proteomes" id="UP001152888"/>
    </source>
</evidence>
<feature type="region of interest" description="Disordered" evidence="2">
    <location>
        <begin position="792"/>
        <end position="811"/>
    </location>
</feature>
<reference evidence="3" key="1">
    <citation type="submission" date="2022-03" db="EMBL/GenBank/DDBJ databases">
        <authorList>
            <person name="Sayadi A."/>
        </authorList>
    </citation>
    <scope>NUCLEOTIDE SEQUENCE</scope>
</reference>
<dbReference type="PANTHER" id="PTHR12353">
    <property type="entry name" value="DISKS LARGE-ASSOCIATED PROTEIN DAP SAP90/PSD-95-ASSOCIATED PROTEIN"/>
    <property type="match status" value="1"/>
</dbReference>
<name>A0A9P0KC86_ACAOB</name>
<proteinExistence type="inferred from homology"/>